<keyword evidence="2 5" id="KW-0479">Metal-binding</keyword>
<evidence type="ECO:0000256" key="5">
    <source>
        <dbReference type="RuleBase" id="RU000590"/>
    </source>
</evidence>
<dbReference type="EMBL" id="CP036267">
    <property type="protein sequence ID" value="QDT30885.1"/>
    <property type="molecule type" value="Genomic_DNA"/>
</dbReference>
<dbReference type="InterPro" id="IPR029149">
    <property type="entry name" value="Creatin/AminoP/Spt16_N"/>
</dbReference>
<evidence type="ECO:0000313" key="9">
    <source>
        <dbReference type="Proteomes" id="UP000315724"/>
    </source>
</evidence>
<feature type="domain" description="Peptidase M24" evidence="6">
    <location>
        <begin position="143"/>
        <end position="347"/>
    </location>
</feature>
<dbReference type="SUPFAM" id="SSF53092">
    <property type="entry name" value="Creatinase/prolidase N-terminal domain"/>
    <property type="match status" value="1"/>
</dbReference>
<evidence type="ECO:0000313" key="8">
    <source>
        <dbReference type="EMBL" id="QDT30885.1"/>
    </source>
</evidence>
<dbReference type="SUPFAM" id="SSF55920">
    <property type="entry name" value="Creatinase/aminopeptidase"/>
    <property type="match status" value="1"/>
</dbReference>
<reference evidence="8 9" key="1">
    <citation type="submission" date="2019-02" db="EMBL/GenBank/DDBJ databases">
        <title>Deep-cultivation of Planctomycetes and their phenomic and genomic characterization uncovers novel biology.</title>
        <authorList>
            <person name="Wiegand S."/>
            <person name="Jogler M."/>
            <person name="Boedeker C."/>
            <person name="Pinto D."/>
            <person name="Vollmers J."/>
            <person name="Rivas-Marin E."/>
            <person name="Kohn T."/>
            <person name="Peeters S.H."/>
            <person name="Heuer A."/>
            <person name="Rast P."/>
            <person name="Oberbeckmann S."/>
            <person name="Bunk B."/>
            <person name="Jeske O."/>
            <person name="Meyerdierks A."/>
            <person name="Storesund J.E."/>
            <person name="Kallscheuer N."/>
            <person name="Luecker S."/>
            <person name="Lage O.M."/>
            <person name="Pohl T."/>
            <person name="Merkel B.J."/>
            <person name="Hornburger P."/>
            <person name="Mueller R.-W."/>
            <person name="Bruemmer F."/>
            <person name="Labrenz M."/>
            <person name="Spormann A.M."/>
            <person name="Op den Camp H."/>
            <person name="Overmann J."/>
            <person name="Amann R."/>
            <person name="Jetten M.S.M."/>
            <person name="Mascher T."/>
            <person name="Medema M.H."/>
            <person name="Devos D.P."/>
            <person name="Kaster A.-K."/>
            <person name="Ovreas L."/>
            <person name="Rohde M."/>
            <person name="Galperin M.Y."/>
            <person name="Jogler C."/>
        </authorList>
    </citation>
    <scope>NUCLEOTIDE SEQUENCE [LARGE SCALE GENOMIC DNA]</scope>
    <source>
        <strain evidence="8 9">Mal48</strain>
    </source>
</reference>
<protein>
    <submittedName>
        <fullName evidence="8">Putative peptidase</fullName>
        <ecNumber evidence="8">3.4.-.-</ecNumber>
    </submittedName>
</protein>
<dbReference type="Gene3D" id="3.90.230.10">
    <property type="entry name" value="Creatinase/methionine aminopeptidase superfamily"/>
    <property type="match status" value="1"/>
</dbReference>
<dbReference type="InterPro" id="IPR000587">
    <property type="entry name" value="Creatinase_N"/>
</dbReference>
<evidence type="ECO:0000256" key="4">
    <source>
        <dbReference type="ARBA" id="ARBA00023049"/>
    </source>
</evidence>
<dbReference type="Pfam" id="PF01321">
    <property type="entry name" value="Creatinase_N"/>
    <property type="match status" value="1"/>
</dbReference>
<keyword evidence="4" id="KW-0482">Metalloprotease</keyword>
<dbReference type="CDD" id="cd01092">
    <property type="entry name" value="APP-like"/>
    <property type="match status" value="1"/>
</dbReference>
<dbReference type="PANTHER" id="PTHR46112">
    <property type="entry name" value="AMINOPEPTIDASE"/>
    <property type="match status" value="1"/>
</dbReference>
<dbReference type="Pfam" id="PF00557">
    <property type="entry name" value="Peptidase_M24"/>
    <property type="match status" value="1"/>
</dbReference>
<accession>A0A517QGZ8</accession>
<sequence length="367" mass="41035">MDDRFHVRRTNLRRMMSQTGLESLLITAEKNVSYLTGFTGDSTWLLVTPDSELILSDFRYIIQLEEECPGVELHIRSSKTRMTDALVEKVQERNLKMLGFEGHVLTIEVYQVIAQALSGIELVPVNWEVEKLRAVKDEAEVADIREAVDLAEQGFAYLLEILSPDATEQYLAYELEHAVRKFGGEELSFHPIIAVGDRSALPHYRPGKLRIADSPILLVDWGAQTHSGYKSDLTRTMLTAEFNDPQFEIVYKTVLESQRLAIEKIAPGVSCQEIDSIAREHIKEAGFGDYFDHGLGHGIGLDIHELPRFSQGSDSLLEAGMVVTVEPGIYLPGWGGVRIEDDVLVTEGGCDVLSSVPKDWDNVHVNV</sequence>
<dbReference type="PROSITE" id="PS00491">
    <property type="entry name" value="PROLINE_PEPTIDASE"/>
    <property type="match status" value="1"/>
</dbReference>
<feature type="domain" description="Creatinase N-terminal" evidence="7">
    <location>
        <begin position="8"/>
        <end position="135"/>
    </location>
</feature>
<dbReference type="Gene3D" id="3.40.350.10">
    <property type="entry name" value="Creatinase/prolidase N-terminal domain"/>
    <property type="match status" value="1"/>
</dbReference>
<dbReference type="Proteomes" id="UP000315724">
    <property type="component" value="Chromosome"/>
</dbReference>
<evidence type="ECO:0000256" key="1">
    <source>
        <dbReference type="ARBA" id="ARBA00022670"/>
    </source>
</evidence>
<name>A0A517QGZ8_9PLAN</name>
<keyword evidence="3 8" id="KW-0378">Hydrolase</keyword>
<dbReference type="RefSeq" id="WP_145195138.1">
    <property type="nucleotide sequence ID" value="NZ_CP036267.1"/>
</dbReference>
<dbReference type="EC" id="3.4.-.-" evidence="8"/>
<evidence type="ECO:0000256" key="3">
    <source>
        <dbReference type="ARBA" id="ARBA00022801"/>
    </source>
</evidence>
<dbReference type="GO" id="GO:0008237">
    <property type="term" value="F:metallopeptidase activity"/>
    <property type="evidence" value="ECO:0007669"/>
    <property type="project" value="UniProtKB-KW"/>
</dbReference>
<dbReference type="InterPro" id="IPR001131">
    <property type="entry name" value="Peptidase_M24B_aminopep-P_CS"/>
</dbReference>
<dbReference type="KEGG" id="tpol:Mal48_01130"/>
<evidence type="ECO:0000259" key="6">
    <source>
        <dbReference type="Pfam" id="PF00557"/>
    </source>
</evidence>
<dbReference type="OrthoDB" id="9806388at2"/>
<dbReference type="InterPro" id="IPR036005">
    <property type="entry name" value="Creatinase/aminopeptidase-like"/>
</dbReference>
<proteinExistence type="inferred from homology"/>
<gene>
    <name evidence="8" type="ORF">Mal48_01130</name>
</gene>
<comment type="similarity">
    <text evidence="5">Belongs to the peptidase M24B family.</text>
</comment>
<dbReference type="GO" id="GO:0006508">
    <property type="term" value="P:proteolysis"/>
    <property type="evidence" value="ECO:0007669"/>
    <property type="project" value="UniProtKB-KW"/>
</dbReference>
<keyword evidence="9" id="KW-1185">Reference proteome</keyword>
<dbReference type="AlphaFoldDB" id="A0A517QGZ8"/>
<dbReference type="PANTHER" id="PTHR46112:SF3">
    <property type="entry name" value="AMINOPEPTIDASE YPDF"/>
    <property type="match status" value="1"/>
</dbReference>
<evidence type="ECO:0000259" key="7">
    <source>
        <dbReference type="Pfam" id="PF01321"/>
    </source>
</evidence>
<dbReference type="GO" id="GO:0046872">
    <property type="term" value="F:metal ion binding"/>
    <property type="evidence" value="ECO:0007669"/>
    <property type="project" value="UniProtKB-KW"/>
</dbReference>
<dbReference type="InterPro" id="IPR050659">
    <property type="entry name" value="Peptidase_M24B"/>
</dbReference>
<dbReference type="InterPro" id="IPR000994">
    <property type="entry name" value="Pept_M24"/>
</dbReference>
<evidence type="ECO:0000256" key="2">
    <source>
        <dbReference type="ARBA" id="ARBA00022723"/>
    </source>
</evidence>
<organism evidence="8 9">
    <name type="scientific">Thalassoglobus polymorphus</name>
    <dbReference type="NCBI Taxonomy" id="2527994"/>
    <lineage>
        <taxon>Bacteria</taxon>
        <taxon>Pseudomonadati</taxon>
        <taxon>Planctomycetota</taxon>
        <taxon>Planctomycetia</taxon>
        <taxon>Planctomycetales</taxon>
        <taxon>Planctomycetaceae</taxon>
        <taxon>Thalassoglobus</taxon>
    </lineage>
</organism>
<keyword evidence="1" id="KW-0645">Protease</keyword>